<sequence length="148" mass="16996">LELTAVRIAFEVFCNEPLKVITDPYHAAGILNSLEASFLKEVDNPLLMAELRMLWFLINHRYHDFDAMHIHSHTALSGPLMEGNRRAMPLIVPKAFEQAKLSHKFFHQNARLLKRQFHITMDQARSILMSCPDCQQFAPMPSKEGVDP</sequence>
<evidence type="ECO:0000256" key="8">
    <source>
        <dbReference type="ARBA" id="ARBA00022918"/>
    </source>
</evidence>
<evidence type="ECO:0000256" key="6">
    <source>
        <dbReference type="ARBA" id="ARBA00022801"/>
    </source>
</evidence>
<dbReference type="SUPFAM" id="SSF46919">
    <property type="entry name" value="N-terminal Zn binding domain of HIV integrase"/>
    <property type="match status" value="1"/>
</dbReference>
<keyword evidence="8" id="KW-0695">RNA-directed DNA polymerase</keyword>
<dbReference type="AlphaFoldDB" id="A0A7K6SJP3"/>
<dbReference type="PANTHER" id="PTHR41694">
    <property type="entry name" value="ENDOGENOUS RETROVIRUS GROUP K MEMBER POL PROTEIN"/>
    <property type="match status" value="1"/>
</dbReference>
<dbReference type="EMBL" id="VZSB01000525">
    <property type="protein sequence ID" value="NWW98550.1"/>
    <property type="molecule type" value="Genomic_DNA"/>
</dbReference>
<evidence type="ECO:0000256" key="3">
    <source>
        <dbReference type="ARBA" id="ARBA00022722"/>
    </source>
</evidence>
<evidence type="ECO:0000256" key="2">
    <source>
        <dbReference type="ARBA" id="ARBA00022695"/>
    </source>
</evidence>
<proteinExistence type="predicted"/>
<evidence type="ECO:0000256" key="9">
    <source>
        <dbReference type="ARBA" id="ARBA00023268"/>
    </source>
</evidence>
<evidence type="ECO:0000259" key="11">
    <source>
        <dbReference type="PROSITE" id="PS50876"/>
    </source>
</evidence>
<feature type="non-terminal residue" evidence="12">
    <location>
        <position position="1"/>
    </location>
</feature>
<keyword evidence="4" id="KW-0479">Metal-binding</keyword>
<accession>A0A7K6SJP3</accession>
<evidence type="ECO:0000256" key="7">
    <source>
        <dbReference type="ARBA" id="ARBA00022833"/>
    </source>
</evidence>
<dbReference type="PANTHER" id="PTHR41694:SF4">
    <property type="entry name" value="ENDOGENOUS RETROVIRUS GROUP K MEMBER 10 POL PROTEIN-RELATED"/>
    <property type="match status" value="1"/>
</dbReference>
<reference evidence="12 13" key="1">
    <citation type="submission" date="2019-09" db="EMBL/GenBank/DDBJ databases">
        <title>Bird 10,000 Genomes (B10K) Project - Family phase.</title>
        <authorList>
            <person name="Zhang G."/>
        </authorList>
    </citation>
    <scope>NUCLEOTIDE SEQUENCE [LARGE SCALE GENOMIC DNA]</scope>
    <source>
        <strain evidence="12">OUT-0007</strain>
        <tissue evidence="12">Blood</tissue>
    </source>
</reference>
<dbReference type="GO" id="GO:0035613">
    <property type="term" value="F:RNA stem-loop binding"/>
    <property type="evidence" value="ECO:0007669"/>
    <property type="project" value="TreeGrafter"/>
</dbReference>
<evidence type="ECO:0000313" key="12">
    <source>
        <dbReference type="EMBL" id="NWW98550.1"/>
    </source>
</evidence>
<keyword evidence="7" id="KW-0862">Zinc</keyword>
<keyword evidence="10" id="KW-0863">Zinc-finger</keyword>
<comment type="caution">
    <text evidence="12">The sequence shown here is derived from an EMBL/GenBank/DDBJ whole genome shotgun (WGS) entry which is preliminary data.</text>
</comment>
<evidence type="ECO:0000256" key="4">
    <source>
        <dbReference type="ARBA" id="ARBA00022723"/>
    </source>
</evidence>
<dbReference type="Pfam" id="PF02022">
    <property type="entry name" value="Integrase_Zn"/>
    <property type="match status" value="1"/>
</dbReference>
<dbReference type="Gene3D" id="1.10.10.200">
    <property type="match status" value="1"/>
</dbReference>
<dbReference type="Proteomes" id="UP000546235">
    <property type="component" value="Unassembled WGS sequence"/>
</dbReference>
<evidence type="ECO:0000256" key="1">
    <source>
        <dbReference type="ARBA" id="ARBA00022679"/>
    </source>
</evidence>
<evidence type="ECO:0000256" key="10">
    <source>
        <dbReference type="PROSITE-ProRule" id="PRU00450"/>
    </source>
</evidence>
<evidence type="ECO:0000256" key="5">
    <source>
        <dbReference type="ARBA" id="ARBA00022759"/>
    </source>
</evidence>
<keyword evidence="6" id="KW-0378">Hydrolase</keyword>
<keyword evidence="13" id="KW-1185">Reference proteome</keyword>
<dbReference type="InterPro" id="IPR003308">
    <property type="entry name" value="Integrase_Zn-bd_dom_N"/>
</dbReference>
<keyword evidence="1" id="KW-0808">Transferase</keyword>
<dbReference type="GO" id="GO:0004519">
    <property type="term" value="F:endonuclease activity"/>
    <property type="evidence" value="ECO:0007669"/>
    <property type="project" value="UniProtKB-KW"/>
</dbReference>
<dbReference type="InterPro" id="IPR017856">
    <property type="entry name" value="Integrase-like_N"/>
</dbReference>
<keyword evidence="2" id="KW-0548">Nucleotidyltransferase</keyword>
<feature type="non-terminal residue" evidence="12">
    <location>
        <position position="148"/>
    </location>
</feature>
<name>A0A7K6SJP3_CALNI</name>
<protein>
    <submittedName>
        <fullName evidence="12">POK18 protein</fullName>
    </submittedName>
</protein>
<keyword evidence="3" id="KW-0540">Nuclease</keyword>
<evidence type="ECO:0000313" key="13">
    <source>
        <dbReference type="Proteomes" id="UP000546235"/>
    </source>
</evidence>
<organism evidence="12 13">
    <name type="scientific">Caloenas nicobarica</name>
    <name type="common">Nicobar pigeon</name>
    <dbReference type="NCBI Taxonomy" id="187106"/>
    <lineage>
        <taxon>Eukaryota</taxon>
        <taxon>Metazoa</taxon>
        <taxon>Chordata</taxon>
        <taxon>Craniata</taxon>
        <taxon>Vertebrata</taxon>
        <taxon>Euteleostomi</taxon>
        <taxon>Archelosauria</taxon>
        <taxon>Archosauria</taxon>
        <taxon>Dinosauria</taxon>
        <taxon>Saurischia</taxon>
        <taxon>Theropoda</taxon>
        <taxon>Coelurosauria</taxon>
        <taxon>Aves</taxon>
        <taxon>Neognathae</taxon>
        <taxon>Neoaves</taxon>
        <taxon>Columbimorphae</taxon>
        <taxon>Columbiformes</taxon>
        <taxon>Columbidae</taxon>
        <taxon>Caloenas</taxon>
    </lineage>
</organism>
<gene>
    <name evidence="12" type="primary">Ervk18_1</name>
    <name evidence="12" type="ORF">CALNIC_R15537</name>
</gene>
<keyword evidence="5" id="KW-0255">Endonuclease</keyword>
<feature type="domain" description="Integrase-type" evidence="11">
    <location>
        <begin position="94"/>
        <end position="135"/>
    </location>
</feature>
<keyword evidence="9" id="KW-0511">Multifunctional enzyme</keyword>
<dbReference type="PROSITE" id="PS50876">
    <property type="entry name" value="ZF_INTEGRASE"/>
    <property type="match status" value="1"/>
</dbReference>
<dbReference type="GO" id="GO:0003964">
    <property type="term" value="F:RNA-directed DNA polymerase activity"/>
    <property type="evidence" value="ECO:0007669"/>
    <property type="project" value="UniProtKB-KW"/>
</dbReference>
<dbReference type="GO" id="GO:0008270">
    <property type="term" value="F:zinc ion binding"/>
    <property type="evidence" value="ECO:0007669"/>
    <property type="project" value="UniProtKB-KW"/>
</dbReference>
<dbReference type="GO" id="GO:0016787">
    <property type="term" value="F:hydrolase activity"/>
    <property type="evidence" value="ECO:0007669"/>
    <property type="project" value="UniProtKB-KW"/>
</dbReference>